<protein>
    <recommendedName>
        <fullName evidence="5">Divergent polysaccharide deacetylase family protein</fullName>
    </recommendedName>
</protein>
<feature type="region of interest" description="Disordered" evidence="1">
    <location>
        <begin position="126"/>
        <end position="268"/>
    </location>
</feature>
<feature type="compositionally biased region" description="Pro residues" evidence="1">
    <location>
        <begin position="211"/>
        <end position="248"/>
    </location>
</feature>
<feature type="region of interest" description="Disordered" evidence="1">
    <location>
        <begin position="283"/>
        <end position="325"/>
    </location>
</feature>
<keyword evidence="2" id="KW-0812">Transmembrane</keyword>
<evidence type="ECO:0000313" key="3">
    <source>
        <dbReference type="EMBL" id="ABC22032.1"/>
    </source>
</evidence>
<keyword evidence="4" id="KW-1185">Reference proteome</keyword>
<dbReference type="PATRIC" id="fig|269796.9.peg.1296"/>
<accession>Q2RV13</accession>
<dbReference type="Pfam" id="PF04748">
    <property type="entry name" value="Polysacc_deac_2"/>
    <property type="match status" value="1"/>
</dbReference>
<dbReference type="Gene3D" id="3.20.20.370">
    <property type="entry name" value="Glycoside hydrolase/deacetylase"/>
    <property type="match status" value="1"/>
</dbReference>
<evidence type="ECO:0008006" key="5">
    <source>
        <dbReference type="Google" id="ProtNLM"/>
    </source>
</evidence>
<dbReference type="AlphaFoldDB" id="Q2RV13"/>
<dbReference type="EnsemblBacteria" id="ABC22032">
    <property type="protein sequence ID" value="ABC22032"/>
    <property type="gene ID" value="Rru_A1231"/>
</dbReference>
<organism evidence="3 4">
    <name type="scientific">Rhodospirillum rubrum (strain ATCC 11170 / ATH 1.1.1 / DSM 467 / LMG 4362 / NCIMB 8255 / S1)</name>
    <dbReference type="NCBI Taxonomy" id="269796"/>
    <lineage>
        <taxon>Bacteria</taxon>
        <taxon>Pseudomonadati</taxon>
        <taxon>Pseudomonadota</taxon>
        <taxon>Alphaproteobacteria</taxon>
        <taxon>Rhodospirillales</taxon>
        <taxon>Rhodospirillaceae</taxon>
        <taxon>Rhodospirillum</taxon>
    </lineage>
</organism>
<reference evidence="3 4" key="1">
    <citation type="journal article" date="2011" name="Stand. Genomic Sci.">
        <title>Complete genome sequence of Rhodospirillum rubrum type strain (S1).</title>
        <authorList>
            <person name="Munk A.C."/>
            <person name="Copeland A."/>
            <person name="Lucas S."/>
            <person name="Lapidus A."/>
            <person name="Del Rio T.G."/>
            <person name="Barry K."/>
            <person name="Detter J.C."/>
            <person name="Hammon N."/>
            <person name="Israni S."/>
            <person name="Pitluck S."/>
            <person name="Brettin T."/>
            <person name="Bruce D."/>
            <person name="Han C."/>
            <person name="Tapia R."/>
            <person name="Gilna P."/>
            <person name="Schmutz J."/>
            <person name="Larimer F."/>
            <person name="Land M."/>
            <person name="Kyrpides N.C."/>
            <person name="Mavromatis K."/>
            <person name="Richardson P."/>
            <person name="Rohde M."/>
            <person name="Goker M."/>
            <person name="Klenk H.P."/>
            <person name="Zhang Y."/>
            <person name="Roberts G.P."/>
            <person name="Reslewic S."/>
            <person name="Schwartz D.C."/>
        </authorList>
    </citation>
    <scope>NUCLEOTIDE SEQUENCE [LARGE SCALE GENOMIC DNA]</scope>
    <source>
        <strain evidence="4">ATCC 11170 / ATH 1.1.1 / DSM 467 / LMG 4362 / NCIMB 8255 / S1</strain>
    </source>
</reference>
<dbReference type="SUPFAM" id="SSF88713">
    <property type="entry name" value="Glycoside hydrolase/deacetylase"/>
    <property type="match status" value="1"/>
</dbReference>
<dbReference type="HOGENOM" id="CLU_469188_0_0_5"/>
<dbReference type="Proteomes" id="UP000001929">
    <property type="component" value="Chromosome"/>
</dbReference>
<dbReference type="PhylomeDB" id="Q2RV13"/>
<name>Q2RV13_RHORT</name>
<feature type="region of interest" description="Disordered" evidence="1">
    <location>
        <begin position="1"/>
        <end position="93"/>
    </location>
</feature>
<gene>
    <name evidence="3" type="ordered locus">Rru_A1231</name>
</gene>
<keyword evidence="2" id="KW-1133">Transmembrane helix</keyword>
<dbReference type="InterPro" id="IPR011330">
    <property type="entry name" value="Glyco_hydro/deAcase_b/a-brl"/>
</dbReference>
<dbReference type="PANTHER" id="PTHR30105">
    <property type="entry name" value="UNCHARACTERIZED YIBQ-RELATED"/>
    <property type="match status" value="1"/>
</dbReference>
<dbReference type="InterPro" id="IPR006837">
    <property type="entry name" value="Divergent_DAC"/>
</dbReference>
<evidence type="ECO:0000256" key="1">
    <source>
        <dbReference type="SAM" id="MobiDB-lite"/>
    </source>
</evidence>
<dbReference type="PANTHER" id="PTHR30105:SF2">
    <property type="entry name" value="DIVERGENT POLYSACCHARIDE DEACETYLASE SUPERFAMILY"/>
    <property type="match status" value="1"/>
</dbReference>
<dbReference type="GO" id="GO:0005975">
    <property type="term" value="P:carbohydrate metabolic process"/>
    <property type="evidence" value="ECO:0007669"/>
    <property type="project" value="InterPro"/>
</dbReference>
<sequence>MVKIPSLPKSGKPSRPGASRPGAAADKPSRSPAALSSAAEDDIDVGDDLEFDIAPDPLPPPTPLPRSSAGGGLGEALRGLFRRTDDPDTAPHYYDLRAEPRERRGWLMAGAALLLAGGLVGAWMTVRSPDEPRTPGPVNSGASITLPLPAAEGRLGLLTPPGEAGQTSDRSAQRRPWLSEAAPSAMPDAGQDPAQDRAEPPQPAAPAAIAAPPPTPEPASPPAAAVPPPVAPPPTVASPTPAAPPAVAPAPAVTAAPPPAPAAGAFQRPSGALLPSEVAVALPRGSSPPLEEGFRPGRTPSYNDLPAPGTFPAPSLGDAPSSDLLRSSEHGLLPVIAADGRMPWRTYARPFTGDATRPRVAIIVSGLGMREAATQAAITRLPPDVTLAFDPYAPALPAWMGKARQSGHETLLELPVEPTGYPAIDPGPLALLSGLSEIENRSRLETVLGRSGGYVGVLATAAGRFTDTPASLRGLLDALKSRGLLYVHRGSPTAVNVNGDAAPPVNIVTARIDDTPNQRAIDARLEYLGQVARAQGYAIGVVGASPVALYRLNRWLGGLEGEGLVLAPASAVMVTGERRATQ</sequence>
<evidence type="ECO:0000256" key="2">
    <source>
        <dbReference type="SAM" id="Phobius"/>
    </source>
</evidence>
<keyword evidence="2" id="KW-0472">Membrane</keyword>
<dbReference type="STRING" id="269796.Rru_A1231"/>
<dbReference type="CDD" id="cd10936">
    <property type="entry name" value="CE4_DAC2"/>
    <property type="match status" value="1"/>
</dbReference>
<evidence type="ECO:0000313" key="4">
    <source>
        <dbReference type="Proteomes" id="UP000001929"/>
    </source>
</evidence>
<dbReference type="KEGG" id="rru:Rru_A1231"/>
<feature type="transmembrane region" description="Helical" evidence="2">
    <location>
        <begin position="106"/>
        <end position="126"/>
    </location>
</feature>
<dbReference type="eggNOG" id="COG2861">
    <property type="taxonomic scope" value="Bacteria"/>
</dbReference>
<proteinExistence type="predicted"/>
<dbReference type="EMBL" id="CP000230">
    <property type="protein sequence ID" value="ABC22032.1"/>
    <property type="molecule type" value="Genomic_DNA"/>
</dbReference>
<feature type="compositionally biased region" description="Acidic residues" evidence="1">
    <location>
        <begin position="39"/>
        <end position="53"/>
    </location>
</feature>